<sequence>MSAAPALWTAAEVLAATGGRAQGAAWQATGVSIDTRTLVAGDLFVALRGPNFDGADYAGRALAQGAAAALIERVPDGLADEACLVVVADTLDGLHALARAARERTCARVIAVTGSVGKTGVKEALRHVLAEQGATSASAGNLNNHWGLPLSLARLPRSSAFAVLEMGMNHAGEIEPLSLLARPHVAVITAIAPAHRGNFPSLAAIADAKAEIFAGVEAGGVEAGGVAVLNHDTPFYDRLAAAARERRLEVLSFGRNASAEVHLVSAETDAAGSTVRASVAGRDVAYRINLAGRHWIDNSLCVLAAVKAAGADVDAAARALASAAPVTGRGGRIELDRPDGRLIVIDDSYNASPASMAAAFDVLGRTVPEAGGRRIAVLGDMLELGEESGHLHAALADPLLENHADLVFACGVAMEHLVAALPAGRCGAHAPDSEALSPLVCAAVKPGDVVLVKGSAGSRMGAVVKALRGCGSGGGEVGEHGSKRDRSGV</sequence>
<dbReference type="GO" id="GO:0005524">
    <property type="term" value="F:ATP binding"/>
    <property type="evidence" value="ECO:0007669"/>
    <property type="project" value="UniProtKB-KW"/>
</dbReference>
<keyword evidence="7" id="KW-0573">Peptidoglycan synthesis</keyword>
<evidence type="ECO:0000313" key="14">
    <source>
        <dbReference type="EMBL" id="SUS03532.1"/>
    </source>
</evidence>
<dbReference type="EMBL" id="UIDG01000002">
    <property type="protein sequence ID" value="SUS03532.1"/>
    <property type="molecule type" value="Genomic_DNA"/>
</dbReference>
<dbReference type="HAMAP" id="MF_02019">
    <property type="entry name" value="MurF"/>
    <property type="match status" value="1"/>
</dbReference>
<organism evidence="14">
    <name type="scientific">metagenome</name>
    <dbReference type="NCBI Taxonomy" id="256318"/>
    <lineage>
        <taxon>unclassified sequences</taxon>
        <taxon>metagenomes</taxon>
    </lineage>
</organism>
<dbReference type="InterPro" id="IPR000713">
    <property type="entry name" value="Mur_ligase_N"/>
</dbReference>
<evidence type="ECO:0000256" key="7">
    <source>
        <dbReference type="ARBA" id="ARBA00022984"/>
    </source>
</evidence>
<dbReference type="GO" id="GO:0071555">
    <property type="term" value="P:cell wall organization"/>
    <property type="evidence" value="ECO:0007669"/>
    <property type="project" value="UniProtKB-KW"/>
</dbReference>
<keyword evidence="5" id="KW-0067">ATP-binding</keyword>
<evidence type="ECO:0000259" key="13">
    <source>
        <dbReference type="Pfam" id="PF08245"/>
    </source>
</evidence>
<dbReference type="InterPro" id="IPR013221">
    <property type="entry name" value="Mur_ligase_cen"/>
</dbReference>
<dbReference type="Gene3D" id="3.40.1390.10">
    <property type="entry name" value="MurE/MurF, N-terminal domain"/>
    <property type="match status" value="1"/>
</dbReference>
<evidence type="ECO:0000256" key="8">
    <source>
        <dbReference type="ARBA" id="ARBA00023306"/>
    </source>
</evidence>
<feature type="domain" description="Mur ligase N-terminal catalytic" evidence="11">
    <location>
        <begin position="29"/>
        <end position="103"/>
    </location>
</feature>
<dbReference type="InterPro" id="IPR035911">
    <property type="entry name" value="MurE/MurF_N"/>
</dbReference>
<dbReference type="PANTHER" id="PTHR43024:SF1">
    <property type="entry name" value="UDP-N-ACETYLMURAMOYL-TRIPEPTIDE--D-ALANYL-D-ALANINE LIGASE"/>
    <property type="match status" value="1"/>
</dbReference>
<keyword evidence="8" id="KW-0131">Cell cycle</keyword>
<dbReference type="Pfam" id="PF01225">
    <property type="entry name" value="Mur_ligase"/>
    <property type="match status" value="1"/>
</dbReference>
<dbReference type="InterPro" id="IPR004101">
    <property type="entry name" value="Mur_ligase_C"/>
</dbReference>
<dbReference type="GO" id="GO:0051301">
    <property type="term" value="P:cell division"/>
    <property type="evidence" value="ECO:0007669"/>
    <property type="project" value="UniProtKB-KW"/>
</dbReference>
<keyword evidence="6" id="KW-0133">Cell shape</keyword>
<dbReference type="InterPro" id="IPR036615">
    <property type="entry name" value="Mur_ligase_C_dom_sf"/>
</dbReference>
<dbReference type="AlphaFoldDB" id="A0A380T7P7"/>
<feature type="domain" description="Mur ligase central" evidence="13">
    <location>
        <begin position="112"/>
        <end position="306"/>
    </location>
</feature>
<dbReference type="GO" id="GO:0009252">
    <property type="term" value="P:peptidoglycan biosynthetic process"/>
    <property type="evidence" value="ECO:0007669"/>
    <property type="project" value="UniProtKB-KW"/>
</dbReference>
<keyword evidence="9" id="KW-0961">Cell wall biogenesis/degradation</keyword>
<dbReference type="NCBIfam" id="TIGR01143">
    <property type="entry name" value="murF"/>
    <property type="match status" value="1"/>
</dbReference>
<evidence type="ECO:0000256" key="9">
    <source>
        <dbReference type="ARBA" id="ARBA00023316"/>
    </source>
</evidence>
<dbReference type="Gene3D" id="3.40.1190.10">
    <property type="entry name" value="Mur-like, catalytic domain"/>
    <property type="match status" value="1"/>
</dbReference>
<keyword evidence="4" id="KW-0547">Nucleotide-binding</keyword>
<dbReference type="Pfam" id="PF02875">
    <property type="entry name" value="Mur_ligase_C"/>
    <property type="match status" value="1"/>
</dbReference>
<dbReference type="InterPro" id="IPR036565">
    <property type="entry name" value="Mur-like_cat_sf"/>
</dbReference>
<evidence type="ECO:0000256" key="2">
    <source>
        <dbReference type="ARBA" id="ARBA00022598"/>
    </source>
</evidence>
<dbReference type="SUPFAM" id="SSF53623">
    <property type="entry name" value="MurD-like peptide ligases, catalytic domain"/>
    <property type="match status" value="1"/>
</dbReference>
<dbReference type="GO" id="GO:0008360">
    <property type="term" value="P:regulation of cell shape"/>
    <property type="evidence" value="ECO:0007669"/>
    <property type="project" value="UniProtKB-KW"/>
</dbReference>
<dbReference type="Pfam" id="PF08245">
    <property type="entry name" value="Mur_ligase_M"/>
    <property type="match status" value="1"/>
</dbReference>
<dbReference type="SUPFAM" id="SSF63418">
    <property type="entry name" value="MurE/MurF N-terminal domain"/>
    <property type="match status" value="1"/>
</dbReference>
<dbReference type="SUPFAM" id="SSF53244">
    <property type="entry name" value="MurD-like peptide ligases, peptide-binding domain"/>
    <property type="match status" value="1"/>
</dbReference>
<evidence type="ECO:0000256" key="5">
    <source>
        <dbReference type="ARBA" id="ARBA00022840"/>
    </source>
</evidence>
<keyword evidence="1" id="KW-0963">Cytoplasm</keyword>
<keyword evidence="3" id="KW-0132">Cell division</keyword>
<evidence type="ECO:0000256" key="4">
    <source>
        <dbReference type="ARBA" id="ARBA00022741"/>
    </source>
</evidence>
<feature type="domain" description="Mur ligase C-terminal" evidence="12">
    <location>
        <begin position="331"/>
        <end position="455"/>
    </location>
</feature>
<evidence type="ECO:0000256" key="3">
    <source>
        <dbReference type="ARBA" id="ARBA00022618"/>
    </source>
</evidence>
<keyword evidence="2 14" id="KW-0436">Ligase</keyword>
<evidence type="ECO:0000259" key="11">
    <source>
        <dbReference type="Pfam" id="PF01225"/>
    </source>
</evidence>
<evidence type="ECO:0000256" key="6">
    <source>
        <dbReference type="ARBA" id="ARBA00022960"/>
    </source>
</evidence>
<name>A0A380T7P7_9ZZZZ</name>
<protein>
    <recommendedName>
        <fullName evidence="10">UDP-MurNAc-pentapeptide synthetase</fullName>
    </recommendedName>
</protein>
<accession>A0A380T7P7</accession>
<evidence type="ECO:0000256" key="10">
    <source>
        <dbReference type="ARBA" id="ARBA00031461"/>
    </source>
</evidence>
<evidence type="ECO:0000256" key="1">
    <source>
        <dbReference type="ARBA" id="ARBA00022490"/>
    </source>
</evidence>
<dbReference type="GO" id="GO:0047480">
    <property type="term" value="F:UDP-N-acetylmuramoyl-tripeptide-D-alanyl-D-alanine ligase activity"/>
    <property type="evidence" value="ECO:0007669"/>
    <property type="project" value="InterPro"/>
</dbReference>
<dbReference type="InterPro" id="IPR051046">
    <property type="entry name" value="MurCDEF_CellWall_CoF430Synth"/>
</dbReference>
<gene>
    <name evidence="14" type="primary">murF</name>
    <name evidence="14" type="ORF">DF3PB_100028</name>
</gene>
<proteinExistence type="inferred from homology"/>
<dbReference type="InterPro" id="IPR005863">
    <property type="entry name" value="UDP-N-AcMur_synth"/>
</dbReference>
<dbReference type="PANTHER" id="PTHR43024">
    <property type="entry name" value="UDP-N-ACETYLMURAMOYL-TRIPEPTIDE--D-ALANYL-D-ALANINE LIGASE"/>
    <property type="match status" value="1"/>
</dbReference>
<reference evidence="14" key="1">
    <citation type="submission" date="2018-07" db="EMBL/GenBank/DDBJ databases">
        <authorList>
            <person name="Quirk P.G."/>
            <person name="Krulwich T.A."/>
        </authorList>
    </citation>
    <scope>NUCLEOTIDE SEQUENCE</scope>
</reference>
<dbReference type="Gene3D" id="3.90.190.20">
    <property type="entry name" value="Mur ligase, C-terminal domain"/>
    <property type="match status" value="1"/>
</dbReference>
<evidence type="ECO:0000259" key="12">
    <source>
        <dbReference type="Pfam" id="PF02875"/>
    </source>
</evidence>